<dbReference type="AlphaFoldDB" id="A0A2H0UF36"/>
<organism evidence="1 2">
    <name type="scientific">Candidatus Kaiserbacteria bacterium CG10_big_fil_rev_8_21_14_0_10_45_20</name>
    <dbReference type="NCBI Taxonomy" id="1974607"/>
    <lineage>
        <taxon>Bacteria</taxon>
        <taxon>Candidatus Kaiseribacteriota</taxon>
    </lineage>
</organism>
<dbReference type="EMBL" id="PFBH01000017">
    <property type="protein sequence ID" value="PIR85029.1"/>
    <property type="molecule type" value="Genomic_DNA"/>
</dbReference>
<dbReference type="SUPFAM" id="SSF144010">
    <property type="entry name" value="CofE-like"/>
    <property type="match status" value="1"/>
</dbReference>
<dbReference type="Proteomes" id="UP000229315">
    <property type="component" value="Unassembled WGS sequence"/>
</dbReference>
<evidence type="ECO:0000313" key="1">
    <source>
        <dbReference type="EMBL" id="PIR85029.1"/>
    </source>
</evidence>
<accession>A0A2H0UF36</accession>
<dbReference type="Gene3D" id="3.30.1330.100">
    <property type="entry name" value="CofE-like"/>
    <property type="match status" value="1"/>
</dbReference>
<evidence type="ECO:0000313" key="2">
    <source>
        <dbReference type="Proteomes" id="UP000229315"/>
    </source>
</evidence>
<proteinExistence type="predicted"/>
<sequence>MNIEPFVIETLIPPKDDLFEKIKKSSLSLEEYDVVAISSKVVSLSEGRCVPKGGKNKDNLIKEESEFFLDREHSPHGAVIHTLKNGILIPSSGIDPFGEHYVLCPGTPPKKRRKYSDVAKERVCG</sequence>
<comment type="caution">
    <text evidence="1">The sequence shown here is derived from an EMBL/GenBank/DDBJ whole genome shotgun (WGS) entry which is preliminary data.</text>
</comment>
<protein>
    <recommendedName>
        <fullName evidence="3">Coenzyme F420:L-glutamate ligase-like domain-containing protein</fullName>
    </recommendedName>
</protein>
<name>A0A2H0UF36_9BACT</name>
<gene>
    <name evidence="1" type="ORF">COU15_02990</name>
</gene>
<evidence type="ECO:0008006" key="3">
    <source>
        <dbReference type="Google" id="ProtNLM"/>
    </source>
</evidence>
<reference evidence="2" key="1">
    <citation type="submission" date="2017-09" db="EMBL/GenBank/DDBJ databases">
        <title>Depth-based differentiation of microbial function through sediment-hosted aquifers and enrichment of novel symbionts in the deep terrestrial subsurface.</title>
        <authorList>
            <person name="Probst A.J."/>
            <person name="Ladd B."/>
            <person name="Jarett J.K."/>
            <person name="Geller-Mcgrath D.E."/>
            <person name="Sieber C.M.K."/>
            <person name="Emerson J.B."/>
            <person name="Anantharaman K."/>
            <person name="Thomas B.C."/>
            <person name="Malmstrom R."/>
            <person name="Stieglmeier M."/>
            <person name="Klingl A."/>
            <person name="Woyke T."/>
            <person name="Ryan C.M."/>
            <person name="Banfield J.F."/>
        </authorList>
    </citation>
    <scope>NUCLEOTIDE SEQUENCE [LARGE SCALE GENOMIC DNA]</scope>
</reference>